<protein>
    <recommendedName>
        <fullName evidence="2">CSD domain-containing protein</fullName>
    </recommendedName>
</protein>
<name>A0AA36N3K6_9DINO</name>
<sequence>MAEEKPEREVEEPEVVVDGEAEGETAKGSFNVDAPAFVPRVDAPAFVPRASAEGPDDLHAKLLNHHKSRLRGFYQAYNGEFVAYYVGCLKTFNMKNGYGFIECKQSKEDWGCDVFIHKNNLPNPPQLGQPVEFAVQVNSRGQPQAYDCNWLPRLPAKNVTPGTVPALPGKAPAGGYPAAAAERKESTPERLSDEPRRLGSVKSFSATRGFGFIACSETHAAYKRDVYLDKSQMSEKGYQHNQLVEFSVSFNDRNHPQARKLNWDPVPLLTSRPDVASRPRQYANKTVEQLKRLLKLLHEKNVETAVVTAIDLQGGANTTAEQGEAADADVDYVLFVLDRMGDKEEMLKSIKDFVKMLFVLMLSRMLRAQRDKERTMQLIDWYRAVAQSIQTNTDAVKQHFPDVLTQINNHIKHAVSENSFLKDKELSEPLFAAFMLLKDKGPKAPGKG</sequence>
<dbReference type="Proteomes" id="UP001178507">
    <property type="component" value="Unassembled WGS sequence"/>
</dbReference>
<dbReference type="GO" id="GO:0003676">
    <property type="term" value="F:nucleic acid binding"/>
    <property type="evidence" value="ECO:0007669"/>
    <property type="project" value="InterPro"/>
</dbReference>
<feature type="domain" description="CSD" evidence="2">
    <location>
        <begin position="84"/>
        <end position="161"/>
    </location>
</feature>
<keyword evidence="4" id="KW-1185">Reference proteome</keyword>
<dbReference type="EMBL" id="CAUJNA010001857">
    <property type="protein sequence ID" value="CAJ1389341.1"/>
    <property type="molecule type" value="Genomic_DNA"/>
</dbReference>
<dbReference type="AlphaFoldDB" id="A0AA36N3K6"/>
<feature type="compositionally biased region" description="Low complexity" evidence="1">
    <location>
        <begin position="168"/>
        <end position="180"/>
    </location>
</feature>
<proteinExistence type="predicted"/>
<dbReference type="PANTHER" id="PTHR46565">
    <property type="entry name" value="COLD SHOCK DOMAIN PROTEIN 2"/>
    <property type="match status" value="1"/>
</dbReference>
<feature type="region of interest" description="Disordered" evidence="1">
    <location>
        <begin position="1"/>
        <end position="24"/>
    </location>
</feature>
<organism evidence="3 4">
    <name type="scientific">Effrenium voratum</name>
    <dbReference type="NCBI Taxonomy" id="2562239"/>
    <lineage>
        <taxon>Eukaryota</taxon>
        <taxon>Sar</taxon>
        <taxon>Alveolata</taxon>
        <taxon>Dinophyceae</taxon>
        <taxon>Suessiales</taxon>
        <taxon>Symbiodiniaceae</taxon>
        <taxon>Effrenium</taxon>
    </lineage>
</organism>
<evidence type="ECO:0000313" key="3">
    <source>
        <dbReference type="EMBL" id="CAJ1389341.1"/>
    </source>
</evidence>
<dbReference type="InterPro" id="IPR012340">
    <property type="entry name" value="NA-bd_OB-fold"/>
</dbReference>
<dbReference type="Pfam" id="PF00313">
    <property type="entry name" value="CSD"/>
    <property type="match status" value="2"/>
</dbReference>
<evidence type="ECO:0000313" key="4">
    <source>
        <dbReference type="Proteomes" id="UP001178507"/>
    </source>
</evidence>
<feature type="compositionally biased region" description="Basic and acidic residues" evidence="1">
    <location>
        <begin position="181"/>
        <end position="197"/>
    </location>
</feature>
<comment type="caution">
    <text evidence="3">The sequence shown here is derived from an EMBL/GenBank/DDBJ whole genome shotgun (WGS) entry which is preliminary data.</text>
</comment>
<feature type="compositionally biased region" description="Acidic residues" evidence="1">
    <location>
        <begin position="9"/>
        <end position="23"/>
    </location>
</feature>
<gene>
    <name evidence="3" type="ORF">EVOR1521_LOCUS14978</name>
</gene>
<dbReference type="PROSITE" id="PS51857">
    <property type="entry name" value="CSD_2"/>
    <property type="match status" value="1"/>
</dbReference>
<dbReference type="InterPro" id="IPR002059">
    <property type="entry name" value="CSP_DNA-bd"/>
</dbReference>
<feature type="region of interest" description="Disordered" evidence="1">
    <location>
        <begin position="168"/>
        <end position="197"/>
    </location>
</feature>
<dbReference type="PANTHER" id="PTHR46565:SF5">
    <property type="entry name" value="COLD SHOCK PROTEIN 2-LIKE"/>
    <property type="match status" value="1"/>
</dbReference>
<dbReference type="InterPro" id="IPR011129">
    <property type="entry name" value="CSD"/>
</dbReference>
<dbReference type="SUPFAM" id="SSF50249">
    <property type="entry name" value="Nucleic acid-binding proteins"/>
    <property type="match status" value="2"/>
</dbReference>
<accession>A0AA36N3K6</accession>
<dbReference type="Gene3D" id="2.40.50.140">
    <property type="entry name" value="Nucleic acid-binding proteins"/>
    <property type="match status" value="2"/>
</dbReference>
<evidence type="ECO:0000256" key="1">
    <source>
        <dbReference type="SAM" id="MobiDB-lite"/>
    </source>
</evidence>
<dbReference type="SMART" id="SM00357">
    <property type="entry name" value="CSP"/>
    <property type="match status" value="2"/>
</dbReference>
<evidence type="ECO:0000259" key="2">
    <source>
        <dbReference type="PROSITE" id="PS51857"/>
    </source>
</evidence>
<reference evidence="3" key="1">
    <citation type="submission" date="2023-08" db="EMBL/GenBank/DDBJ databases">
        <authorList>
            <person name="Chen Y."/>
            <person name="Shah S."/>
            <person name="Dougan E. K."/>
            <person name="Thang M."/>
            <person name="Chan C."/>
        </authorList>
    </citation>
    <scope>NUCLEOTIDE SEQUENCE</scope>
</reference>